<evidence type="ECO:0000313" key="3">
    <source>
        <dbReference type="Proteomes" id="UP000324106"/>
    </source>
</evidence>
<name>A0A5P2ALL0_STRVZ</name>
<dbReference type="Proteomes" id="UP000324106">
    <property type="component" value="Chromosome"/>
</dbReference>
<feature type="region of interest" description="Disordered" evidence="1">
    <location>
        <begin position="38"/>
        <end position="59"/>
    </location>
</feature>
<evidence type="ECO:0000313" key="2">
    <source>
        <dbReference type="EMBL" id="QES18945.1"/>
    </source>
</evidence>
<feature type="region of interest" description="Disordered" evidence="1">
    <location>
        <begin position="1"/>
        <end position="20"/>
    </location>
</feature>
<reference evidence="2 3" key="1">
    <citation type="submission" date="2018-05" db="EMBL/GenBank/DDBJ databases">
        <title>Streptomyces venezuelae.</title>
        <authorList>
            <person name="Kim W."/>
            <person name="Lee N."/>
            <person name="Cho B.-K."/>
        </authorList>
    </citation>
    <scope>NUCLEOTIDE SEQUENCE [LARGE SCALE GENOMIC DNA]</scope>
    <source>
        <strain evidence="2 3">ATCC 15068</strain>
    </source>
</reference>
<sequence length="608" mass="66151">MSAPHERPTLAPGFSDSSLSAPSLFAYARDLRLAEPGVPLPKGGYPLPDTGRPPRTPRVGRTHAEARIAVTDVLVSLLADADEERAAAEAQRALAATGVRDRTVCSAAAALPPPDDPSDRARARALGRRLTRDGTTTLTVAAGLGILARLGEAEDVPCLRTLGLLQGLDQETVTALTPLDPRAAAFVWLIHRVRGAELRALVGALDRGDTDAVRDRLLDIPTGPRGLGPETARHVAEAIGLVDLLRREPDRPGLLAQTVRVLVRMTSRQNYPAEILRYGEAVDLYETVAGLAHRLPRELGHRADLVSLALDLHSGAGHLLAWPEGRREELFHALLAVARWQGDAPAEPADRRRADWIRRTVRRLRTAGRLRTDDAAKPSGAPRLRIEVAVADPAEPEVVETRFLIDGRPLVPEAFGQGPGEPPEQLLDRGSLRATPEPREVRLAEAYCTEGCCGALYVTVRRDGDHVVWDGWRRPAAPLGLPELPAYRFDAVAYDAEIAYAEHDQGWAWPARRTARLITAGLRDRPETFTRWGLVQGWISTAFDAPDTTVVTFTGPLLAADGTPEAEGEQRQFLWYLPDDGTPPQEQAAAALRRLAEADPRGYPELRG</sequence>
<accession>A0A5P2ALL0</accession>
<dbReference type="RefSeq" id="WP_150264755.1">
    <property type="nucleotide sequence ID" value="NZ_CP029194.1"/>
</dbReference>
<dbReference type="EMBL" id="CP029194">
    <property type="protein sequence ID" value="QES18945.1"/>
    <property type="molecule type" value="Genomic_DNA"/>
</dbReference>
<organism evidence="2 3">
    <name type="scientific">Streptomyces venezuelae</name>
    <dbReference type="NCBI Taxonomy" id="54571"/>
    <lineage>
        <taxon>Bacteria</taxon>
        <taxon>Bacillati</taxon>
        <taxon>Actinomycetota</taxon>
        <taxon>Actinomycetes</taxon>
        <taxon>Kitasatosporales</taxon>
        <taxon>Streptomycetaceae</taxon>
        <taxon>Streptomyces</taxon>
    </lineage>
</organism>
<gene>
    <name evidence="2" type="ORF">DEJ46_07470</name>
</gene>
<dbReference type="AlphaFoldDB" id="A0A5P2ALL0"/>
<dbReference type="OrthoDB" id="3369278at2"/>
<evidence type="ECO:0000256" key="1">
    <source>
        <dbReference type="SAM" id="MobiDB-lite"/>
    </source>
</evidence>
<proteinExistence type="predicted"/>
<protein>
    <submittedName>
        <fullName evidence="2">Uncharacterized protein</fullName>
    </submittedName>
</protein>